<dbReference type="AlphaFoldDB" id="A0A9D7SXQ6"/>
<evidence type="ECO:0000313" key="1">
    <source>
        <dbReference type="EMBL" id="MBK9983903.1"/>
    </source>
</evidence>
<dbReference type="Proteomes" id="UP000808337">
    <property type="component" value="Unassembled WGS sequence"/>
</dbReference>
<sequence>MKSTTCKGQKGQFLEEYLSQSAAIHGADEIKKQYGHDLAPYQCRACGYWHLNPVQTRRQCFLCTDSSLFQKDIYATRDEAINTADRIRKEKKIQLFPYKCPHGSGWHLSKKG</sequence>
<reference evidence="1 2" key="1">
    <citation type="submission" date="2020-10" db="EMBL/GenBank/DDBJ databases">
        <title>Connecting structure to function with the recovery of over 1000 high-quality activated sludge metagenome-assembled genomes encoding full-length rRNA genes using long-read sequencing.</title>
        <authorList>
            <person name="Singleton C.M."/>
            <person name="Petriglieri F."/>
            <person name="Kristensen J.M."/>
            <person name="Kirkegaard R.H."/>
            <person name="Michaelsen T.Y."/>
            <person name="Andersen M.H."/>
            <person name="Karst S.M."/>
            <person name="Dueholm M.S."/>
            <person name="Nielsen P.H."/>
            <person name="Albertsen M."/>
        </authorList>
    </citation>
    <scope>NUCLEOTIDE SEQUENCE [LARGE SCALE GENOMIC DNA]</scope>
    <source>
        <strain evidence="1">Ribe_18-Q3-R11-54_MAXAC.273</strain>
    </source>
</reference>
<comment type="caution">
    <text evidence="1">The sequence shown here is derived from an EMBL/GenBank/DDBJ whole genome shotgun (WGS) entry which is preliminary data.</text>
</comment>
<name>A0A9D7SXQ6_9BACT</name>
<protein>
    <submittedName>
        <fullName evidence="1">Uncharacterized protein</fullName>
    </submittedName>
</protein>
<gene>
    <name evidence="1" type="ORF">IPP15_16310</name>
</gene>
<proteinExistence type="predicted"/>
<accession>A0A9D7SXQ6</accession>
<organism evidence="1 2">
    <name type="scientific">Candidatus Opimibacter skivensis</name>
    <dbReference type="NCBI Taxonomy" id="2982028"/>
    <lineage>
        <taxon>Bacteria</taxon>
        <taxon>Pseudomonadati</taxon>
        <taxon>Bacteroidota</taxon>
        <taxon>Saprospiria</taxon>
        <taxon>Saprospirales</taxon>
        <taxon>Saprospiraceae</taxon>
        <taxon>Candidatus Opimibacter</taxon>
    </lineage>
</organism>
<evidence type="ECO:0000313" key="2">
    <source>
        <dbReference type="Proteomes" id="UP000808337"/>
    </source>
</evidence>
<dbReference type="EMBL" id="JADKGY010000029">
    <property type="protein sequence ID" value="MBK9983903.1"/>
    <property type="molecule type" value="Genomic_DNA"/>
</dbReference>